<evidence type="ECO:0000313" key="5">
    <source>
        <dbReference type="EMBL" id="KAA2381017.1"/>
    </source>
</evidence>
<protein>
    <submittedName>
        <fullName evidence="5">Helix-turn-helix transcriptional regulator</fullName>
    </submittedName>
</protein>
<dbReference type="GO" id="GO:0043565">
    <property type="term" value="F:sequence-specific DNA binding"/>
    <property type="evidence" value="ECO:0007669"/>
    <property type="project" value="InterPro"/>
</dbReference>
<evidence type="ECO:0000256" key="1">
    <source>
        <dbReference type="ARBA" id="ARBA00023015"/>
    </source>
</evidence>
<keyword evidence="1" id="KW-0805">Transcription regulation</keyword>
<name>A0A5B3H5C9_9BACT</name>
<dbReference type="RefSeq" id="WP_032134557.1">
    <property type="nucleotide sequence ID" value="NZ_JADNCE010000006.1"/>
</dbReference>
<dbReference type="PANTHER" id="PTHR43280:SF32">
    <property type="entry name" value="TRANSCRIPTIONAL REGULATORY PROTEIN"/>
    <property type="match status" value="1"/>
</dbReference>
<evidence type="ECO:0000259" key="4">
    <source>
        <dbReference type="PROSITE" id="PS01124"/>
    </source>
</evidence>
<organism evidence="5 6">
    <name type="scientific">Alistipes onderdonkii</name>
    <dbReference type="NCBI Taxonomy" id="328813"/>
    <lineage>
        <taxon>Bacteria</taxon>
        <taxon>Pseudomonadati</taxon>
        <taxon>Bacteroidota</taxon>
        <taxon>Bacteroidia</taxon>
        <taxon>Bacteroidales</taxon>
        <taxon>Rikenellaceae</taxon>
        <taxon>Alistipes</taxon>
    </lineage>
</organism>
<keyword evidence="2" id="KW-0238">DNA-binding</keyword>
<gene>
    <name evidence="5" type="ORF">F2Y10_00560</name>
</gene>
<reference evidence="5 6" key="1">
    <citation type="journal article" date="2019" name="Nat. Med.">
        <title>A library of human gut bacterial isolates paired with longitudinal multiomics data enables mechanistic microbiome research.</title>
        <authorList>
            <person name="Poyet M."/>
            <person name="Groussin M."/>
            <person name="Gibbons S.M."/>
            <person name="Avila-Pacheco J."/>
            <person name="Jiang X."/>
            <person name="Kearney S.M."/>
            <person name="Perrotta A.R."/>
            <person name="Berdy B."/>
            <person name="Zhao S."/>
            <person name="Lieberman T.D."/>
            <person name="Swanson P.K."/>
            <person name="Smith M."/>
            <person name="Roesemann S."/>
            <person name="Alexander J.E."/>
            <person name="Rich S.A."/>
            <person name="Livny J."/>
            <person name="Vlamakis H."/>
            <person name="Clish C."/>
            <person name="Bullock K."/>
            <person name="Deik A."/>
            <person name="Scott J."/>
            <person name="Pierce K.A."/>
            <person name="Xavier R.J."/>
            <person name="Alm E.J."/>
        </authorList>
    </citation>
    <scope>NUCLEOTIDE SEQUENCE [LARGE SCALE GENOMIC DNA]</scope>
    <source>
        <strain evidence="5 6">BIOML-A266</strain>
    </source>
</reference>
<dbReference type="Gene3D" id="1.10.10.60">
    <property type="entry name" value="Homeodomain-like"/>
    <property type="match status" value="2"/>
</dbReference>
<evidence type="ECO:0000256" key="2">
    <source>
        <dbReference type="ARBA" id="ARBA00023125"/>
    </source>
</evidence>
<dbReference type="InterPro" id="IPR009057">
    <property type="entry name" value="Homeodomain-like_sf"/>
</dbReference>
<dbReference type="AlphaFoldDB" id="A0A5B3H5C9"/>
<dbReference type="Proteomes" id="UP000322940">
    <property type="component" value="Unassembled WGS sequence"/>
</dbReference>
<dbReference type="SUPFAM" id="SSF46689">
    <property type="entry name" value="Homeodomain-like"/>
    <property type="match status" value="1"/>
</dbReference>
<proteinExistence type="predicted"/>
<sequence>MGTIVKLDSVQDYNELLGVETLHPLVSVVDFSELEYVRHCLKNFGFYCIFLKHLDCGPLLYGRNQYDYREGTLVFIAPGQVAGVDDGKVSYGYKGWCLMFHPDLLRGTLLGRRMADYSFFSYASNEALHMSEREQQIIINCFREIREELQHAIDKHSKQIITANIEVLLNHCVRFYDRQFVTRENVNKDILTRFEALLRDYFTSDKPQRFGLPSVAWCADRLHLSPNYFGDLIKKETGKSAQEYVQLTTIDRAKELLTEGSRSVSEIAYELGFKYPHHLSRLFKKVVGYTPNEYKTLPA</sequence>
<comment type="caution">
    <text evidence="5">The sequence shown here is derived from an EMBL/GenBank/DDBJ whole genome shotgun (WGS) entry which is preliminary data.</text>
</comment>
<accession>A0A5B3H5C9</accession>
<dbReference type="GO" id="GO:0003700">
    <property type="term" value="F:DNA-binding transcription factor activity"/>
    <property type="evidence" value="ECO:0007669"/>
    <property type="project" value="InterPro"/>
</dbReference>
<dbReference type="SMART" id="SM00342">
    <property type="entry name" value="HTH_ARAC"/>
    <property type="match status" value="1"/>
</dbReference>
<dbReference type="PROSITE" id="PS01124">
    <property type="entry name" value="HTH_ARAC_FAMILY_2"/>
    <property type="match status" value="1"/>
</dbReference>
<dbReference type="InterPro" id="IPR018060">
    <property type="entry name" value="HTH_AraC"/>
</dbReference>
<evidence type="ECO:0000313" key="6">
    <source>
        <dbReference type="Proteomes" id="UP000322940"/>
    </source>
</evidence>
<dbReference type="PANTHER" id="PTHR43280">
    <property type="entry name" value="ARAC-FAMILY TRANSCRIPTIONAL REGULATOR"/>
    <property type="match status" value="1"/>
</dbReference>
<dbReference type="EMBL" id="VVXH01000001">
    <property type="protein sequence ID" value="KAA2381017.1"/>
    <property type="molecule type" value="Genomic_DNA"/>
</dbReference>
<dbReference type="Pfam" id="PF12833">
    <property type="entry name" value="HTH_18"/>
    <property type="match status" value="1"/>
</dbReference>
<keyword evidence="3" id="KW-0804">Transcription</keyword>
<feature type="domain" description="HTH araC/xylS-type" evidence="4">
    <location>
        <begin position="196"/>
        <end position="297"/>
    </location>
</feature>
<evidence type="ECO:0000256" key="3">
    <source>
        <dbReference type="ARBA" id="ARBA00023163"/>
    </source>
</evidence>